<dbReference type="SUPFAM" id="SSF52540">
    <property type="entry name" value="P-loop containing nucleoside triphosphate hydrolases"/>
    <property type="match status" value="1"/>
</dbReference>
<evidence type="ECO:0000313" key="5">
    <source>
        <dbReference type="Ensembl" id="ENSAMXP00005028716.1"/>
    </source>
</evidence>
<dbReference type="GO" id="GO:0016887">
    <property type="term" value="F:ATP hydrolysis activity"/>
    <property type="evidence" value="ECO:0007669"/>
    <property type="project" value="InterPro"/>
</dbReference>
<proteinExistence type="inferred from homology"/>
<evidence type="ECO:0000256" key="3">
    <source>
        <dbReference type="ARBA" id="ARBA00022840"/>
    </source>
</evidence>
<comment type="similarity">
    <text evidence="1">Belongs to the AFG1 ATPase family.</text>
</comment>
<dbReference type="Gene3D" id="3.40.50.300">
    <property type="entry name" value="P-loop containing nucleotide triphosphate hydrolases"/>
    <property type="match status" value="1"/>
</dbReference>
<dbReference type="InterPro" id="IPR005654">
    <property type="entry name" value="ATPase_AFG1-like"/>
</dbReference>
<accession>A0A8B9JYM8</accession>
<dbReference type="GO" id="GO:0005524">
    <property type="term" value="F:ATP binding"/>
    <property type="evidence" value="ECO:0007669"/>
    <property type="project" value="UniProtKB-KW"/>
</dbReference>
<dbReference type="PANTHER" id="PTHR12169">
    <property type="entry name" value="ATPASE N2B"/>
    <property type="match status" value="1"/>
</dbReference>
<evidence type="ECO:0000313" key="6">
    <source>
        <dbReference type="Proteomes" id="UP000694621"/>
    </source>
</evidence>
<dbReference type="Proteomes" id="UP000694621">
    <property type="component" value="Unplaced"/>
</dbReference>
<keyword evidence="2" id="KW-0547">Nucleotide-binding</keyword>
<evidence type="ECO:0000256" key="2">
    <source>
        <dbReference type="ARBA" id="ARBA00022741"/>
    </source>
</evidence>
<dbReference type="NCBIfam" id="NF040713">
    <property type="entry name" value="ZapE"/>
    <property type="match status" value="1"/>
</dbReference>
<organism evidence="5 6">
    <name type="scientific">Astyanax mexicanus</name>
    <name type="common">Blind cave fish</name>
    <name type="synonym">Astyanax fasciatus mexicanus</name>
    <dbReference type="NCBI Taxonomy" id="7994"/>
    <lineage>
        <taxon>Eukaryota</taxon>
        <taxon>Metazoa</taxon>
        <taxon>Chordata</taxon>
        <taxon>Craniata</taxon>
        <taxon>Vertebrata</taxon>
        <taxon>Euteleostomi</taxon>
        <taxon>Actinopterygii</taxon>
        <taxon>Neopterygii</taxon>
        <taxon>Teleostei</taxon>
        <taxon>Ostariophysi</taxon>
        <taxon>Characiformes</taxon>
        <taxon>Characoidei</taxon>
        <taxon>Acestrorhamphidae</taxon>
        <taxon>Acestrorhamphinae</taxon>
        <taxon>Astyanax</taxon>
    </lineage>
</organism>
<reference evidence="4 7" key="1">
    <citation type="submission" date="2021-07" db="EMBL/GenBank/DDBJ databases">
        <authorList>
            <person name="Imarazene B."/>
            <person name="Zahm M."/>
            <person name="Klopp C."/>
            <person name="Cabau C."/>
            <person name="Beille S."/>
            <person name="Jouanno E."/>
            <person name="Castinel A."/>
            <person name="Lluch J."/>
            <person name="Gil L."/>
            <person name="Kuchtly C."/>
            <person name="Lopez Roques C."/>
            <person name="Donnadieu C."/>
            <person name="Parrinello H."/>
            <person name="Journot L."/>
            <person name="Du K."/>
            <person name="Schartl M."/>
            <person name="Retaux S."/>
            <person name="Guiguen Y."/>
        </authorList>
    </citation>
    <scope>NUCLEOTIDE SEQUENCE [LARGE SCALE GENOMIC DNA]</scope>
    <source>
        <strain evidence="4">Pach_M1</strain>
        <tissue evidence="4">Testis</tissue>
    </source>
</reference>
<sequence length="521" mass="59281">MAAPSSSLIRRFILSYFKHRQGSRRRCCTLFKPTRGSTLSLGHASLSTISHVTKHSGPIAHYNNLVHSGLLHEDIQQRAALWQLEELHGLIAGYTNIPLDLSFTQPGENRHSSLNSDPYNVLEDSKNRLMTNTRAKDGQVTHRDSDVTSVKQGAEEVEECSVEKAPVKPPPPRGCYIHGGVGTGKTMLMDLFNSHVTNSRKKRLHFNSFMLDIHRRIHRLKQSLPKRQIGKMTIYDPIFPVAMEIASETCLLCLDEFQVVDIADAMILKQLFSGLFSCGVVLVATSNRPPEELYKNGLQRAAFVPFIGVLKEHCRTLSLDTGIDYRRREMMPPEKYYYISSEPDAEAAVNTLFDELAYRQNDVMRPRVLTVQGRQLTLSRTCGTIADCTFQELCDRPLGASDYLELVRHFDTVIIRNVPRLKVGLKDQVRRFITLIDIFYDQKVRVVVLAEAPLQLLFVGGPLSGEEERDRLMLDELGLTNESWKRLTLFTAEEEIFALQRTLSRLTEMQTEQYWLQRDGS</sequence>
<reference evidence="5" key="2">
    <citation type="submission" date="2025-05" db="UniProtKB">
        <authorList>
            <consortium name="Ensembl"/>
        </authorList>
    </citation>
    <scope>IDENTIFICATION</scope>
</reference>
<dbReference type="PANTHER" id="PTHR12169:SF19">
    <property type="entry name" value="LACTATION ELEVATED PROTEIN 1 HOMOLOG B-RELATED"/>
    <property type="match status" value="1"/>
</dbReference>
<keyword evidence="3" id="KW-0067">ATP-binding</keyword>
<dbReference type="Pfam" id="PF03969">
    <property type="entry name" value="AFG1_ATPase"/>
    <property type="match status" value="1"/>
</dbReference>
<dbReference type="KEGG" id="amex:103023529"/>
<name>A0A8B9JYM8_ASTMX</name>
<dbReference type="GO" id="GO:0005739">
    <property type="term" value="C:mitochondrion"/>
    <property type="evidence" value="ECO:0007669"/>
    <property type="project" value="TreeGrafter"/>
</dbReference>
<dbReference type="EMBL" id="JAICCE010000001">
    <property type="protein sequence ID" value="KAG9282495.1"/>
    <property type="molecule type" value="Genomic_DNA"/>
</dbReference>
<dbReference type="AlphaFoldDB" id="A0A8B9JYM8"/>
<gene>
    <name evidence="4" type="primary">LACE1B</name>
    <name evidence="4" type="ORF">AMEX_G1163</name>
</gene>
<dbReference type="Ensembl" id="ENSAMXT00005031520.1">
    <property type="protein sequence ID" value="ENSAMXP00005028716.1"/>
    <property type="gene ID" value="ENSAMXG00005014285.1"/>
</dbReference>
<evidence type="ECO:0000313" key="7">
    <source>
        <dbReference type="Proteomes" id="UP000752171"/>
    </source>
</evidence>
<dbReference type="InterPro" id="IPR027417">
    <property type="entry name" value="P-loop_NTPase"/>
</dbReference>
<dbReference type="Proteomes" id="UP000752171">
    <property type="component" value="Unassembled WGS sequence"/>
</dbReference>
<evidence type="ECO:0000256" key="1">
    <source>
        <dbReference type="ARBA" id="ARBA00010322"/>
    </source>
</evidence>
<dbReference type="OrthoDB" id="548867at2759"/>
<evidence type="ECO:0000313" key="4">
    <source>
        <dbReference type="EMBL" id="KAG9282495.1"/>
    </source>
</evidence>
<protein>
    <submittedName>
        <fullName evidence="4">AFG1-like ATPase isoform X1</fullName>
    </submittedName>
</protein>